<keyword evidence="4" id="KW-1185">Reference proteome</keyword>
<feature type="modified residue" description="4-aspartylphosphate" evidence="1">
    <location>
        <position position="73"/>
    </location>
</feature>
<accession>A0A7W6EW95</accession>
<keyword evidence="1" id="KW-0597">Phosphoprotein</keyword>
<evidence type="ECO:0000256" key="1">
    <source>
        <dbReference type="PROSITE-ProRule" id="PRU00169"/>
    </source>
</evidence>
<dbReference type="InterPro" id="IPR001789">
    <property type="entry name" value="Sig_transdc_resp-reg_receiver"/>
</dbReference>
<dbReference type="Gene3D" id="3.40.50.2300">
    <property type="match status" value="1"/>
</dbReference>
<dbReference type="InterPro" id="IPR011006">
    <property type="entry name" value="CheY-like_superfamily"/>
</dbReference>
<dbReference type="EMBL" id="JACICY010000003">
    <property type="protein sequence ID" value="MBB3860554.1"/>
    <property type="molecule type" value="Genomic_DNA"/>
</dbReference>
<feature type="domain" description="Response regulatory" evidence="2">
    <location>
        <begin position="24"/>
        <end position="135"/>
    </location>
</feature>
<reference evidence="3 4" key="1">
    <citation type="submission" date="2020-08" db="EMBL/GenBank/DDBJ databases">
        <title>Genomic Encyclopedia of Type Strains, Phase IV (KMG-IV): sequencing the most valuable type-strain genomes for metagenomic binning, comparative biology and taxonomic classification.</title>
        <authorList>
            <person name="Goeker M."/>
        </authorList>
    </citation>
    <scope>NUCLEOTIDE SEQUENCE [LARGE SCALE GENOMIC DNA]</scope>
    <source>
        <strain evidence="3 4">DSM 14552</strain>
    </source>
</reference>
<proteinExistence type="predicted"/>
<evidence type="ECO:0000313" key="3">
    <source>
        <dbReference type="EMBL" id="MBB3860554.1"/>
    </source>
</evidence>
<dbReference type="GO" id="GO:0003677">
    <property type="term" value="F:DNA binding"/>
    <property type="evidence" value="ECO:0007669"/>
    <property type="project" value="UniProtKB-KW"/>
</dbReference>
<keyword evidence="3" id="KW-0238">DNA-binding</keyword>
<protein>
    <submittedName>
        <fullName evidence="3">DNA-binding response OmpR family regulator</fullName>
    </submittedName>
</protein>
<dbReference type="AlphaFoldDB" id="A0A7W6EW95"/>
<dbReference type="PROSITE" id="PS50110">
    <property type="entry name" value="RESPONSE_REGULATORY"/>
    <property type="match status" value="1"/>
</dbReference>
<dbReference type="SUPFAM" id="SSF52172">
    <property type="entry name" value="CheY-like"/>
    <property type="match status" value="1"/>
</dbReference>
<comment type="caution">
    <text evidence="3">The sequence shown here is derived from an EMBL/GenBank/DDBJ whole genome shotgun (WGS) entry which is preliminary data.</text>
</comment>
<name>A0A7W6EW95_9SPHN</name>
<sequence>MFEHTPEGDRAVTLLRSSGNEPCRVLVLDDEPLILLDLEFAVEDAGCKPMTALDLVEALRIVKNNAISAAILDVSLGRGQTCEQVARTLSAMGVPYVLHTGDLDRMDETVRELGGTLVPKPTPAAVVVARALEPLSKRLS</sequence>
<evidence type="ECO:0000313" key="4">
    <source>
        <dbReference type="Proteomes" id="UP000562395"/>
    </source>
</evidence>
<evidence type="ECO:0000259" key="2">
    <source>
        <dbReference type="PROSITE" id="PS50110"/>
    </source>
</evidence>
<organism evidence="3 4">
    <name type="scientific">Novosphingobium hassiacum</name>
    <dbReference type="NCBI Taxonomy" id="173676"/>
    <lineage>
        <taxon>Bacteria</taxon>
        <taxon>Pseudomonadati</taxon>
        <taxon>Pseudomonadota</taxon>
        <taxon>Alphaproteobacteria</taxon>
        <taxon>Sphingomonadales</taxon>
        <taxon>Sphingomonadaceae</taxon>
        <taxon>Novosphingobium</taxon>
    </lineage>
</organism>
<gene>
    <name evidence="3" type="ORF">GGQ88_001820</name>
</gene>
<dbReference type="GO" id="GO:0000160">
    <property type="term" value="P:phosphorelay signal transduction system"/>
    <property type="evidence" value="ECO:0007669"/>
    <property type="project" value="InterPro"/>
</dbReference>
<dbReference type="Proteomes" id="UP000562395">
    <property type="component" value="Unassembled WGS sequence"/>
</dbReference>